<name>A0A565ASC6_9BRAS</name>
<keyword evidence="3" id="KW-1185">Reference proteome</keyword>
<feature type="region of interest" description="Disordered" evidence="1">
    <location>
        <begin position="1"/>
        <end position="45"/>
    </location>
</feature>
<sequence length="145" mass="16598">MREYGMRDNDIPESSGSRRPALERFSVQHQDILTPTDRGLSHSSNFQEVEIRVEEFPITRVGNPSNRPIELSPPQRRNSIHNGEGMTLPELNSPIVPSSHSQEKRPLALRLEDRLEDAREVSFLGTSAMQIEGRAWLNKQRLTRD</sequence>
<dbReference type="EMBL" id="CABITT030000001">
    <property type="protein sequence ID" value="VVA92262.1"/>
    <property type="molecule type" value="Genomic_DNA"/>
</dbReference>
<evidence type="ECO:0000313" key="3">
    <source>
        <dbReference type="Proteomes" id="UP000489600"/>
    </source>
</evidence>
<dbReference type="Proteomes" id="UP000489600">
    <property type="component" value="Unassembled WGS sequence"/>
</dbReference>
<proteinExistence type="predicted"/>
<gene>
    <name evidence="2" type="ORF">ANE_LOCUS2707</name>
</gene>
<dbReference type="AlphaFoldDB" id="A0A565ASC6"/>
<evidence type="ECO:0000313" key="2">
    <source>
        <dbReference type="EMBL" id="VVA92262.1"/>
    </source>
</evidence>
<comment type="caution">
    <text evidence="2">The sequence shown here is derived from an EMBL/GenBank/DDBJ whole genome shotgun (WGS) entry which is preliminary data.</text>
</comment>
<reference evidence="2" key="1">
    <citation type="submission" date="2019-07" db="EMBL/GenBank/DDBJ databases">
        <authorList>
            <person name="Dittberner H."/>
        </authorList>
    </citation>
    <scope>NUCLEOTIDE SEQUENCE [LARGE SCALE GENOMIC DNA]</scope>
</reference>
<protein>
    <submittedName>
        <fullName evidence="2">Uncharacterized protein</fullName>
    </submittedName>
</protein>
<feature type="compositionally biased region" description="Basic and acidic residues" evidence="1">
    <location>
        <begin position="1"/>
        <end position="10"/>
    </location>
</feature>
<accession>A0A565ASC6</accession>
<evidence type="ECO:0000256" key="1">
    <source>
        <dbReference type="SAM" id="MobiDB-lite"/>
    </source>
</evidence>
<organism evidence="2 3">
    <name type="scientific">Arabis nemorensis</name>
    <dbReference type="NCBI Taxonomy" id="586526"/>
    <lineage>
        <taxon>Eukaryota</taxon>
        <taxon>Viridiplantae</taxon>
        <taxon>Streptophyta</taxon>
        <taxon>Embryophyta</taxon>
        <taxon>Tracheophyta</taxon>
        <taxon>Spermatophyta</taxon>
        <taxon>Magnoliopsida</taxon>
        <taxon>eudicotyledons</taxon>
        <taxon>Gunneridae</taxon>
        <taxon>Pentapetalae</taxon>
        <taxon>rosids</taxon>
        <taxon>malvids</taxon>
        <taxon>Brassicales</taxon>
        <taxon>Brassicaceae</taxon>
        <taxon>Arabideae</taxon>
        <taxon>Arabis</taxon>
    </lineage>
</organism>
<feature type="region of interest" description="Disordered" evidence="1">
    <location>
        <begin position="60"/>
        <end position="105"/>
    </location>
</feature>